<evidence type="ECO:0000313" key="4">
    <source>
        <dbReference type="Proteomes" id="UP001576762"/>
    </source>
</evidence>
<gene>
    <name evidence="3" type="ORF">ACE05E_18860</name>
</gene>
<proteinExistence type="predicted"/>
<protein>
    <recommendedName>
        <fullName evidence="2">DUF7673 domain-containing protein</fullName>
    </recommendedName>
</protein>
<evidence type="ECO:0000259" key="2">
    <source>
        <dbReference type="Pfam" id="PF24720"/>
    </source>
</evidence>
<feature type="region of interest" description="Disordered" evidence="1">
    <location>
        <begin position="108"/>
        <end position="136"/>
    </location>
</feature>
<dbReference type="InterPro" id="IPR056090">
    <property type="entry name" value="DUF7673"/>
</dbReference>
<dbReference type="Proteomes" id="UP001576762">
    <property type="component" value="Unassembled WGS sequence"/>
</dbReference>
<accession>A0ABV4WC62</accession>
<evidence type="ECO:0000256" key="1">
    <source>
        <dbReference type="SAM" id="MobiDB-lite"/>
    </source>
</evidence>
<comment type="caution">
    <text evidence="3">The sequence shown here is derived from an EMBL/GenBank/DDBJ whole genome shotgun (WGS) entry which is preliminary data.</text>
</comment>
<evidence type="ECO:0000313" key="3">
    <source>
        <dbReference type="EMBL" id="MFB2717543.1"/>
    </source>
</evidence>
<dbReference type="Pfam" id="PF24720">
    <property type="entry name" value="DUF7673"/>
    <property type="match status" value="1"/>
</dbReference>
<feature type="domain" description="DUF7673" evidence="2">
    <location>
        <begin position="14"/>
        <end position="75"/>
    </location>
</feature>
<feature type="compositionally biased region" description="Pro residues" evidence="1">
    <location>
        <begin position="114"/>
        <end position="129"/>
    </location>
</feature>
<dbReference type="RefSeq" id="WP_374815850.1">
    <property type="nucleotide sequence ID" value="NZ_JBHFLD010000036.1"/>
</dbReference>
<name>A0ABV4WC62_9GAMM</name>
<organism evidence="3 4">
    <name type="scientific">Marinobacter shengliensis</name>
    <dbReference type="NCBI Taxonomy" id="1389223"/>
    <lineage>
        <taxon>Bacteria</taxon>
        <taxon>Pseudomonadati</taxon>
        <taxon>Pseudomonadota</taxon>
        <taxon>Gammaproteobacteria</taxon>
        <taxon>Pseudomonadales</taxon>
        <taxon>Marinobacteraceae</taxon>
        <taxon>Marinobacter</taxon>
    </lineage>
</organism>
<keyword evidence="4" id="KW-1185">Reference proteome</keyword>
<sequence length="136" mass="14801">MITLKASANDIEGALIELHHAASNGADSDARHAGNFLLALWDSDHHPLHLQDFQYLDPTLMRKALQLFTFLMTTGTRLDKFISAEAMQQVADNLSTLNCESFMATPCTRAIGSNPPPPNGRRPNPPATPPAARTLP</sequence>
<dbReference type="EMBL" id="JBHFLD010000036">
    <property type="protein sequence ID" value="MFB2717543.1"/>
    <property type="molecule type" value="Genomic_DNA"/>
</dbReference>
<reference evidence="3 4" key="1">
    <citation type="submission" date="2024-09" db="EMBL/GenBank/DDBJ databases">
        <title>Draft genome sequences of 6 high pH adapted Marinobacter shengliensis sp. isolated from Mariana forearc serpentinite mud volcanoes.</title>
        <authorList>
            <person name="Elkassas S."/>
            <person name="Serres M."/>
            <person name="Michael N."/>
            <person name="Amina P."/>
            <person name="Teodora Z."/>
            <person name="Julie H."/>
        </authorList>
    </citation>
    <scope>NUCLEOTIDE SEQUENCE [LARGE SCALE GENOMIC DNA]</scope>
    <source>
        <strain evidence="3 4">EB4</strain>
    </source>
</reference>